<feature type="domain" description="DNA-directed RNA polymerase subunit 2 hybrid-binding" evidence="8">
    <location>
        <begin position="78"/>
        <end position="109"/>
    </location>
</feature>
<dbReference type="PANTHER" id="PTHR20856">
    <property type="entry name" value="DNA-DIRECTED RNA POLYMERASE I SUBUNIT 2"/>
    <property type="match status" value="1"/>
</dbReference>
<dbReference type="EMBL" id="RCHU01001183">
    <property type="protein sequence ID" value="TKR71393.1"/>
    <property type="molecule type" value="Genomic_DNA"/>
</dbReference>
<feature type="signal peptide" evidence="7">
    <location>
        <begin position="1"/>
        <end position="19"/>
    </location>
</feature>
<dbReference type="GO" id="GO:0032549">
    <property type="term" value="F:ribonucleoside binding"/>
    <property type="evidence" value="ECO:0007669"/>
    <property type="project" value="InterPro"/>
</dbReference>
<dbReference type="Pfam" id="PF04567">
    <property type="entry name" value="RNA_pol_Rpb2_5"/>
    <property type="match status" value="1"/>
</dbReference>
<dbReference type="SUPFAM" id="SSF64484">
    <property type="entry name" value="beta and beta-prime subunits of DNA dependent RNA-polymerase"/>
    <property type="match status" value="1"/>
</dbReference>
<reference evidence="10" key="1">
    <citation type="submission" date="2018-10" db="EMBL/GenBank/DDBJ databases">
        <title>Population genomic analysis revealed the cold adaptation of white poplar.</title>
        <authorList>
            <person name="Liu Y.-J."/>
        </authorList>
    </citation>
    <scope>NUCLEOTIDE SEQUENCE [LARGE SCALE GENOMIC DNA]</scope>
    <source>
        <strain evidence="10">PAL-ZL1</strain>
    </source>
</reference>
<keyword evidence="4" id="KW-0808">Transferase</keyword>
<evidence type="ECO:0000259" key="8">
    <source>
        <dbReference type="Pfam" id="PF00562"/>
    </source>
</evidence>
<dbReference type="GO" id="GO:0000428">
    <property type="term" value="C:DNA-directed RNA polymerase complex"/>
    <property type="evidence" value="ECO:0007669"/>
    <property type="project" value="UniProtKB-KW"/>
</dbReference>
<keyword evidence="7" id="KW-0732">Signal</keyword>
<evidence type="ECO:0000256" key="1">
    <source>
        <dbReference type="ARBA" id="ARBA00006835"/>
    </source>
</evidence>
<evidence type="ECO:0000259" key="9">
    <source>
        <dbReference type="Pfam" id="PF04567"/>
    </source>
</evidence>
<evidence type="ECO:0000256" key="2">
    <source>
        <dbReference type="ARBA" id="ARBA00012418"/>
    </source>
</evidence>
<dbReference type="STRING" id="43335.A0A4U5MQC1"/>
<dbReference type="Gene3D" id="2.40.270.10">
    <property type="entry name" value="DNA-directed RNA polymerase, subunit 2, domain 6"/>
    <property type="match status" value="1"/>
</dbReference>
<protein>
    <recommendedName>
        <fullName evidence="2">DNA-directed RNA polymerase</fullName>
        <ecNumber evidence="2">2.7.7.6</ecNumber>
    </recommendedName>
</protein>
<evidence type="ECO:0000256" key="7">
    <source>
        <dbReference type="SAM" id="SignalP"/>
    </source>
</evidence>
<accession>A0A4U5MQC1</accession>
<dbReference type="FunFam" id="2.40.270.10:FF:000022">
    <property type="match status" value="1"/>
</dbReference>
<dbReference type="AlphaFoldDB" id="A0A4U5MQC1"/>
<dbReference type="InterPro" id="IPR007120">
    <property type="entry name" value="DNA-dir_RNAP_su2_dom"/>
</dbReference>
<organism evidence="10">
    <name type="scientific">Populus alba</name>
    <name type="common">White poplar</name>
    <dbReference type="NCBI Taxonomy" id="43335"/>
    <lineage>
        <taxon>Eukaryota</taxon>
        <taxon>Viridiplantae</taxon>
        <taxon>Streptophyta</taxon>
        <taxon>Embryophyta</taxon>
        <taxon>Tracheophyta</taxon>
        <taxon>Spermatophyta</taxon>
        <taxon>Magnoliopsida</taxon>
        <taxon>eudicotyledons</taxon>
        <taxon>Gunneridae</taxon>
        <taxon>Pentapetalae</taxon>
        <taxon>rosids</taxon>
        <taxon>fabids</taxon>
        <taxon>Malpighiales</taxon>
        <taxon>Salicaceae</taxon>
        <taxon>Saliceae</taxon>
        <taxon>Populus</taxon>
    </lineage>
</organism>
<feature type="chain" id="PRO_5020616441" description="DNA-directed RNA polymerase" evidence="7">
    <location>
        <begin position="20"/>
        <end position="110"/>
    </location>
</feature>
<dbReference type="InterPro" id="IPR037033">
    <property type="entry name" value="DNA-dir_RNAP_su2_hyb_sf"/>
</dbReference>
<comment type="caution">
    <text evidence="10">The sequence shown here is derived from an EMBL/GenBank/DDBJ whole genome shotgun (WGS) entry which is preliminary data.</text>
</comment>
<gene>
    <name evidence="10" type="ORF">D5086_0000301670</name>
</gene>
<dbReference type="EC" id="2.7.7.6" evidence="2"/>
<comment type="similarity">
    <text evidence="1">Belongs to the RNA polymerase beta chain family.</text>
</comment>
<keyword evidence="6" id="KW-0804">Transcription</keyword>
<evidence type="ECO:0000313" key="10">
    <source>
        <dbReference type="EMBL" id="TKR71393.1"/>
    </source>
</evidence>
<dbReference type="GO" id="GO:0003899">
    <property type="term" value="F:DNA-directed RNA polymerase activity"/>
    <property type="evidence" value="ECO:0007669"/>
    <property type="project" value="UniProtKB-EC"/>
</dbReference>
<dbReference type="Pfam" id="PF00562">
    <property type="entry name" value="RNA_pol_Rpb2_6"/>
    <property type="match status" value="1"/>
</dbReference>
<sequence length="110" mass="12494">MSTSMLCTLLLMEVKFVVRWSLQTKDGARTFDDFLHEGLIEYIDVNEESNALVALYEWEATPETTHIEIEPFTILGIVAGLIPYPHHNQSPRNTYQCAMGKQAMGNIAYN</sequence>
<keyword evidence="5" id="KW-0548">Nucleotidyltransferase</keyword>
<evidence type="ECO:0000256" key="3">
    <source>
        <dbReference type="ARBA" id="ARBA00022478"/>
    </source>
</evidence>
<evidence type="ECO:0000256" key="5">
    <source>
        <dbReference type="ARBA" id="ARBA00022695"/>
    </source>
</evidence>
<dbReference type="InterPro" id="IPR015712">
    <property type="entry name" value="DNA-dir_RNA_pol_su2"/>
</dbReference>
<evidence type="ECO:0000256" key="6">
    <source>
        <dbReference type="ARBA" id="ARBA00023163"/>
    </source>
</evidence>
<name>A0A4U5MQC1_POPAL</name>
<keyword evidence="3" id="KW-0240">DNA-directed RNA polymerase</keyword>
<feature type="domain" description="RNA polymerase Rpb2" evidence="9">
    <location>
        <begin position="31"/>
        <end position="57"/>
    </location>
</feature>
<dbReference type="GO" id="GO:0003677">
    <property type="term" value="F:DNA binding"/>
    <property type="evidence" value="ECO:0007669"/>
    <property type="project" value="InterPro"/>
</dbReference>
<proteinExistence type="inferred from homology"/>
<dbReference type="InterPro" id="IPR007647">
    <property type="entry name" value="RNA_pol_Rpb2_5"/>
</dbReference>
<dbReference type="GO" id="GO:0006351">
    <property type="term" value="P:DNA-templated transcription"/>
    <property type="evidence" value="ECO:0007669"/>
    <property type="project" value="InterPro"/>
</dbReference>
<evidence type="ECO:0000256" key="4">
    <source>
        <dbReference type="ARBA" id="ARBA00022679"/>
    </source>
</evidence>